<evidence type="ECO:0000256" key="1">
    <source>
        <dbReference type="SAM" id="Phobius"/>
    </source>
</evidence>
<comment type="caution">
    <text evidence="3">The sequence shown here is derived from an EMBL/GenBank/DDBJ whole genome shotgun (WGS) entry which is preliminary data.</text>
</comment>
<keyword evidence="1" id="KW-1133">Transmembrane helix</keyword>
<feature type="transmembrane region" description="Helical" evidence="1">
    <location>
        <begin position="64"/>
        <end position="83"/>
    </location>
</feature>
<feature type="transmembrane region" description="Helical" evidence="1">
    <location>
        <begin position="129"/>
        <end position="151"/>
    </location>
</feature>
<feature type="transmembrane region" description="Helical" evidence="1">
    <location>
        <begin position="218"/>
        <end position="235"/>
    </location>
</feature>
<accession>A0A919P419</accession>
<dbReference type="EMBL" id="BONK01000010">
    <property type="protein sequence ID" value="GIG22315.1"/>
    <property type="molecule type" value="Genomic_DNA"/>
</dbReference>
<feature type="transmembrane region" description="Helical" evidence="1">
    <location>
        <begin position="40"/>
        <end position="58"/>
    </location>
</feature>
<evidence type="ECO:0000313" key="4">
    <source>
        <dbReference type="Proteomes" id="UP000632740"/>
    </source>
</evidence>
<gene>
    <name evidence="3" type="ORF">Cch01nite_30390</name>
</gene>
<evidence type="ECO:0000313" key="3">
    <source>
        <dbReference type="EMBL" id="GIG22315.1"/>
    </source>
</evidence>
<reference evidence="3" key="1">
    <citation type="submission" date="2021-01" db="EMBL/GenBank/DDBJ databases">
        <title>Whole genome shotgun sequence of Cellulomonas chitinilytica NBRC 110799.</title>
        <authorList>
            <person name="Komaki H."/>
            <person name="Tamura T."/>
        </authorList>
    </citation>
    <scope>NUCLEOTIDE SEQUENCE</scope>
    <source>
        <strain evidence="3">NBRC 110799</strain>
    </source>
</reference>
<organism evidence="3 4">
    <name type="scientific">Cellulomonas chitinilytica</name>
    <dbReference type="NCBI Taxonomy" id="398759"/>
    <lineage>
        <taxon>Bacteria</taxon>
        <taxon>Bacillati</taxon>
        <taxon>Actinomycetota</taxon>
        <taxon>Actinomycetes</taxon>
        <taxon>Micrococcales</taxon>
        <taxon>Cellulomonadaceae</taxon>
        <taxon>Cellulomonas</taxon>
    </lineage>
</organism>
<proteinExistence type="predicted"/>
<feature type="transmembrane region" description="Helical" evidence="1">
    <location>
        <begin position="12"/>
        <end position="33"/>
    </location>
</feature>
<keyword evidence="4" id="KW-1185">Reference proteome</keyword>
<dbReference type="Pfam" id="PF09348">
    <property type="entry name" value="DUF1990"/>
    <property type="match status" value="1"/>
</dbReference>
<feature type="transmembrane region" description="Helical" evidence="1">
    <location>
        <begin position="247"/>
        <end position="269"/>
    </location>
</feature>
<evidence type="ECO:0000259" key="2">
    <source>
        <dbReference type="Pfam" id="PF09348"/>
    </source>
</evidence>
<dbReference type="Pfam" id="PF14158">
    <property type="entry name" value="YndJ"/>
    <property type="match status" value="1"/>
</dbReference>
<dbReference type="InterPro" id="IPR025450">
    <property type="entry name" value="YndJ-like"/>
</dbReference>
<feature type="transmembrane region" description="Helical" evidence="1">
    <location>
        <begin position="95"/>
        <end position="114"/>
    </location>
</feature>
<name>A0A919P419_9CELL</name>
<dbReference type="AlphaFoldDB" id="A0A919P419"/>
<sequence length="460" mass="47020">MTAPLDPLALDVVRVVVALGAVVVLPAGLRLLGDDVVPRSSAAGWPVVGILAGVAVWLPVGPAAALLAVPFAAACGFLAGCAARLTVRGPWRRPWTACTVVSLATPAAGAAALVAERAGWGLLGFSGDYLALTVPHMLFAGFGACLVAGLLARAVPSLAGTVGAVAAPVGVLVVLLGYFVSDGVELVGAVLLTAGLWCAAGAASGLGRGRVHPRAARALTVAVVVSMTLALWWAMGEATGLPHPDLGWMVATHGILNAGAVVVCVLLALRIVGSAAGTRGGSDELTYTPVGGTRTGDRPPGFRSLQVRHLVLAGADERDRDRVGEALRTGRVHAAAGVDVRIEGGRTVPGARVETSIGAGPFRVTEPCRVVWATPDGFGYGTLPGHLFRGEEAFTVELDDVGLWFVVVAYSTPAVGWVRALGPLVVVGQRLYVRLLARGARRVAVRRAGDGARRVRAGAR</sequence>
<keyword evidence="1" id="KW-0472">Membrane</keyword>
<feature type="transmembrane region" description="Helical" evidence="1">
    <location>
        <begin position="186"/>
        <end position="206"/>
    </location>
</feature>
<feature type="domain" description="DUF1990" evidence="2">
    <location>
        <begin position="286"/>
        <end position="437"/>
    </location>
</feature>
<dbReference type="RefSeq" id="WP_203756808.1">
    <property type="nucleotide sequence ID" value="NZ_BONK01000010.1"/>
</dbReference>
<dbReference type="Proteomes" id="UP000632740">
    <property type="component" value="Unassembled WGS sequence"/>
</dbReference>
<dbReference type="InterPro" id="IPR018960">
    <property type="entry name" value="DUF1990"/>
</dbReference>
<feature type="transmembrane region" description="Helical" evidence="1">
    <location>
        <begin position="158"/>
        <end position="180"/>
    </location>
</feature>
<protein>
    <recommendedName>
        <fullName evidence="2">DUF1990 domain-containing protein</fullName>
    </recommendedName>
</protein>
<keyword evidence="1" id="KW-0812">Transmembrane</keyword>